<dbReference type="STRING" id="1120918.SAMN05216249_1365"/>
<sequence>MKDREKKKRFLRSYRNIISEKNRLQIKADELRLNIILPSVRYSDMPSAHNIEDRMANYVAEHDKLITKILILSQEAKNCLDLIHDRISELTDDYEKEILEKRYIQRRSWGKIIADTPYESAQVFRIHNKALDNLRLDKSDIQVILSLDNE</sequence>
<evidence type="ECO:0008006" key="3">
    <source>
        <dbReference type="Google" id="ProtNLM"/>
    </source>
</evidence>
<gene>
    <name evidence="1" type="ORF">SAMN05216249_1365</name>
</gene>
<dbReference type="RefSeq" id="WP_092874962.1">
    <property type="nucleotide sequence ID" value="NZ_FOJY01000036.1"/>
</dbReference>
<evidence type="ECO:0000313" key="2">
    <source>
        <dbReference type="Proteomes" id="UP000198838"/>
    </source>
</evidence>
<organism evidence="1 2">
    <name type="scientific">Acetitomaculum ruminis DSM 5522</name>
    <dbReference type="NCBI Taxonomy" id="1120918"/>
    <lineage>
        <taxon>Bacteria</taxon>
        <taxon>Bacillati</taxon>
        <taxon>Bacillota</taxon>
        <taxon>Clostridia</taxon>
        <taxon>Lachnospirales</taxon>
        <taxon>Lachnospiraceae</taxon>
        <taxon>Acetitomaculum</taxon>
    </lineage>
</organism>
<dbReference type="Proteomes" id="UP000198838">
    <property type="component" value="Unassembled WGS sequence"/>
</dbReference>
<evidence type="ECO:0000313" key="1">
    <source>
        <dbReference type="EMBL" id="SFB39904.1"/>
    </source>
</evidence>
<reference evidence="1 2" key="1">
    <citation type="submission" date="2016-10" db="EMBL/GenBank/DDBJ databases">
        <authorList>
            <person name="de Groot N.N."/>
        </authorList>
    </citation>
    <scope>NUCLEOTIDE SEQUENCE [LARGE SCALE GENOMIC DNA]</scope>
    <source>
        <strain evidence="1 2">DSM 5522</strain>
    </source>
</reference>
<proteinExistence type="predicted"/>
<dbReference type="AlphaFoldDB" id="A0A1I1APF8"/>
<keyword evidence="2" id="KW-1185">Reference proteome</keyword>
<dbReference type="OrthoDB" id="3242975at2"/>
<protein>
    <recommendedName>
        <fullName evidence="3">Phage transcriptional regulator, RinA family</fullName>
    </recommendedName>
</protein>
<name>A0A1I1APF8_9FIRM</name>
<dbReference type="EMBL" id="FOJY01000036">
    <property type="protein sequence ID" value="SFB39904.1"/>
    <property type="molecule type" value="Genomic_DNA"/>
</dbReference>
<accession>A0A1I1APF8</accession>